<protein>
    <submittedName>
        <fullName evidence="1">Uncharacterized protein</fullName>
    </submittedName>
</protein>
<name>G0QRU4_ICHMU</name>
<dbReference type="InParanoid" id="G0QRU4"/>
<dbReference type="EMBL" id="GL983799">
    <property type="protein sequence ID" value="EGR32078.1"/>
    <property type="molecule type" value="Genomic_DNA"/>
</dbReference>
<dbReference type="Proteomes" id="UP000008983">
    <property type="component" value="Unassembled WGS sequence"/>
</dbReference>
<dbReference type="RefSeq" id="XP_004035564.1">
    <property type="nucleotide sequence ID" value="XM_004035516.1"/>
</dbReference>
<gene>
    <name evidence="1" type="ORF">IMG5_097550</name>
</gene>
<reference evidence="1 2" key="1">
    <citation type="submission" date="2011-07" db="EMBL/GenBank/DDBJ databases">
        <authorList>
            <person name="Coyne R."/>
            <person name="Brami D."/>
            <person name="Johnson J."/>
            <person name="Hostetler J."/>
            <person name="Hannick L."/>
            <person name="Clark T."/>
            <person name="Cassidy-Hanley D."/>
            <person name="Inman J."/>
        </authorList>
    </citation>
    <scope>NUCLEOTIDE SEQUENCE [LARGE SCALE GENOMIC DNA]</scope>
    <source>
        <strain evidence="1 2">G5</strain>
    </source>
</reference>
<dbReference type="AlphaFoldDB" id="G0QRU4"/>
<accession>G0QRU4</accession>
<sequence length="183" mass="22370">MNQSGIKMMIQQILIMQPNTFQKKFQPIIKLIKQYQKLTKKNDINIFMQIIGWRIIRIFSQRYNKFQYDRNICLFTSQKRNKNILTQCKNINIQKNQQKKKIQEHENRHIFQYCNPNKIDVQILKQGFQQDYYTLNMIQIEKQKQIYQKLIIFSLKVQIIISIQTFYKHITNRSQFTKNISTK</sequence>
<organism evidence="1 2">
    <name type="scientific">Ichthyophthirius multifiliis</name>
    <name type="common">White spot disease agent</name>
    <name type="synonym">Ich</name>
    <dbReference type="NCBI Taxonomy" id="5932"/>
    <lineage>
        <taxon>Eukaryota</taxon>
        <taxon>Sar</taxon>
        <taxon>Alveolata</taxon>
        <taxon>Ciliophora</taxon>
        <taxon>Intramacronucleata</taxon>
        <taxon>Oligohymenophorea</taxon>
        <taxon>Hymenostomatida</taxon>
        <taxon>Ophryoglenina</taxon>
        <taxon>Ichthyophthirius</taxon>
    </lineage>
</organism>
<dbReference type="GeneID" id="14908231"/>
<evidence type="ECO:0000313" key="2">
    <source>
        <dbReference type="Proteomes" id="UP000008983"/>
    </source>
</evidence>
<keyword evidence="2" id="KW-1185">Reference proteome</keyword>
<proteinExistence type="predicted"/>
<evidence type="ECO:0000313" key="1">
    <source>
        <dbReference type="EMBL" id="EGR32078.1"/>
    </source>
</evidence>